<keyword evidence="3" id="KW-0479">Metal-binding</keyword>
<evidence type="ECO:0000256" key="4">
    <source>
        <dbReference type="SAM" id="MobiDB-lite"/>
    </source>
</evidence>
<evidence type="ECO:0000256" key="2">
    <source>
        <dbReference type="ARBA" id="ARBA00023027"/>
    </source>
</evidence>
<dbReference type="PANTHER" id="PTHR11540">
    <property type="entry name" value="MALATE AND LACTATE DEHYDROGENASE"/>
    <property type="match status" value="1"/>
</dbReference>
<evidence type="ECO:0000256" key="1">
    <source>
        <dbReference type="ARBA" id="ARBA00023002"/>
    </source>
</evidence>
<dbReference type="EMBL" id="OIVN01000189">
    <property type="protein sequence ID" value="SPC75920.1"/>
    <property type="molecule type" value="Genomic_DNA"/>
</dbReference>
<dbReference type="GO" id="GO:0003676">
    <property type="term" value="F:nucleic acid binding"/>
    <property type="evidence" value="ECO:0007669"/>
    <property type="project" value="InterPro"/>
</dbReference>
<dbReference type="PROSITE" id="PS50158">
    <property type="entry name" value="ZF_CCHC"/>
    <property type="match status" value="1"/>
</dbReference>
<dbReference type="AlphaFoldDB" id="A0A2N9EMN1"/>
<accession>A0A2N9EMN1</accession>
<organism evidence="6">
    <name type="scientific">Fagus sylvatica</name>
    <name type="common">Beechnut</name>
    <dbReference type="NCBI Taxonomy" id="28930"/>
    <lineage>
        <taxon>Eukaryota</taxon>
        <taxon>Viridiplantae</taxon>
        <taxon>Streptophyta</taxon>
        <taxon>Embryophyta</taxon>
        <taxon>Tracheophyta</taxon>
        <taxon>Spermatophyta</taxon>
        <taxon>Magnoliopsida</taxon>
        <taxon>eudicotyledons</taxon>
        <taxon>Gunneridae</taxon>
        <taxon>Pentapetalae</taxon>
        <taxon>rosids</taxon>
        <taxon>fabids</taxon>
        <taxon>Fagales</taxon>
        <taxon>Fagaceae</taxon>
        <taxon>Fagus</taxon>
    </lineage>
</organism>
<keyword evidence="3" id="KW-0862">Zinc</keyword>
<dbReference type="GO" id="GO:0008270">
    <property type="term" value="F:zinc ion binding"/>
    <property type="evidence" value="ECO:0007669"/>
    <property type="project" value="UniProtKB-KW"/>
</dbReference>
<dbReference type="InterPro" id="IPR001878">
    <property type="entry name" value="Znf_CCHC"/>
</dbReference>
<dbReference type="PANTHER" id="PTHR11540:SF58">
    <property type="entry name" value="MALATE DEHYDROGENASE 1, MITOCHONDRIAL-RELATED"/>
    <property type="match status" value="1"/>
</dbReference>
<dbReference type="InterPro" id="IPR022383">
    <property type="entry name" value="Lactate/malate_DH_C"/>
</dbReference>
<evidence type="ECO:0000313" key="6">
    <source>
        <dbReference type="EMBL" id="SPC75920.1"/>
    </source>
</evidence>
<evidence type="ECO:0000256" key="3">
    <source>
        <dbReference type="PROSITE-ProRule" id="PRU00047"/>
    </source>
</evidence>
<proteinExistence type="predicted"/>
<keyword evidence="2" id="KW-0520">NAD</keyword>
<dbReference type="GO" id="GO:0005739">
    <property type="term" value="C:mitochondrion"/>
    <property type="evidence" value="ECO:0007669"/>
    <property type="project" value="TreeGrafter"/>
</dbReference>
<feature type="domain" description="CCHC-type" evidence="5">
    <location>
        <begin position="122"/>
        <end position="136"/>
    </location>
</feature>
<feature type="compositionally biased region" description="Polar residues" evidence="4">
    <location>
        <begin position="271"/>
        <end position="281"/>
    </location>
</feature>
<dbReference type="InterPro" id="IPR005162">
    <property type="entry name" value="Retrotrans_gag_dom"/>
</dbReference>
<dbReference type="Pfam" id="PF02866">
    <property type="entry name" value="Ldh_1_C"/>
    <property type="match status" value="1"/>
</dbReference>
<keyword evidence="3" id="KW-0863">Zinc-finger</keyword>
<name>A0A2N9EMN1_FAGSY</name>
<feature type="region of interest" description="Disordered" evidence="4">
    <location>
        <begin position="271"/>
        <end position="311"/>
    </location>
</feature>
<dbReference type="InterPro" id="IPR015955">
    <property type="entry name" value="Lactate_DH/Glyco_Ohase_4_C"/>
</dbReference>
<dbReference type="GO" id="GO:0030060">
    <property type="term" value="F:L-malate dehydrogenase (NAD+) activity"/>
    <property type="evidence" value="ECO:0007669"/>
    <property type="project" value="TreeGrafter"/>
</dbReference>
<gene>
    <name evidence="6" type="ORF">FSB_LOCUS3802</name>
</gene>
<evidence type="ECO:0000259" key="5">
    <source>
        <dbReference type="PROSITE" id="PS50158"/>
    </source>
</evidence>
<dbReference type="SUPFAM" id="SSF56327">
    <property type="entry name" value="LDH C-terminal domain-like"/>
    <property type="match status" value="1"/>
</dbReference>
<dbReference type="Pfam" id="PF03732">
    <property type="entry name" value="Retrotrans_gag"/>
    <property type="match status" value="1"/>
</dbReference>
<reference evidence="6" key="1">
    <citation type="submission" date="2018-02" db="EMBL/GenBank/DDBJ databases">
        <authorList>
            <person name="Cohen D.B."/>
            <person name="Kent A.D."/>
        </authorList>
    </citation>
    <scope>NUCLEOTIDE SEQUENCE</scope>
</reference>
<keyword evidence="1" id="KW-0560">Oxidoreductase</keyword>
<dbReference type="Gene3D" id="3.90.110.10">
    <property type="entry name" value="Lactate dehydrogenase/glycoside hydrolase, family 4, C-terminal"/>
    <property type="match status" value="1"/>
</dbReference>
<sequence>MKKKLQEQFLPFNYCQTLYKNLHNLRQVGSIDDYTERFYELMARVNLQEDEKQIVARGETIDKKGIVVPKLWEKPSYCQFQQSWLVALAVQECTLCIYFHNIAIKSTIVSKPTTFNSSFQSYKCGEQGHKANECKKSGLQVKNEALMVESMEEGVVDQEIDVKDVVEDIGGDSEGEEEVVDKLRLQQKDHPNPYKLSWIKKGKDVKATPKANLSDEDIKALTKRTQEGGTEVVKAKAGKGSATLSMASSHAAGTTKLQIYIIIQGPITKTDTTNQQISDRSTLSRKNRRDPTVDAPPRATNISGRDKTRHQTIHAPSVIRDPPRQPYSITDPRFDPLMSALGCYNLLLTWKYFVLDSIVGVCETCGSRDTYTLKRLRNGHGHRVIQDVGVYERIWSHDGTWAYMKLEMWQVDLINLKNFVQLGPWEDTMDCKQLWLGFHGCGNDENHERRIETWEGHEAIVLGAYGTRMRAKSSFTVAVMVKIDELHPSRLGLGDVGCGGGRSCQDLRLSTRLKKLQMLK</sequence>
<protein>
    <recommendedName>
        <fullName evidence="5">CCHC-type domain-containing protein</fullName>
    </recommendedName>
</protein>